<keyword evidence="6" id="KW-0804">Transcription</keyword>
<keyword evidence="11" id="KW-1185">Reference proteome</keyword>
<feature type="domain" description="TFIID subunit TAF5 NTD2" evidence="9">
    <location>
        <begin position="22"/>
        <end position="142"/>
    </location>
</feature>
<evidence type="ECO:0000313" key="10">
    <source>
        <dbReference type="EMBL" id="RWS11043.1"/>
    </source>
</evidence>
<protein>
    <submittedName>
        <fullName evidence="10">TAF5-like RNA polymerase II p300/CBP-associated factor-associated factor 65 kDa subunit 5L</fullName>
    </submittedName>
</protein>
<proteinExistence type="inferred from homology"/>
<accession>A0A443R6Z6</accession>
<keyword evidence="5" id="KW-0805">Transcription regulation</keyword>
<keyword evidence="4" id="KW-0677">Repeat</keyword>
<dbReference type="PROSITE" id="PS50082">
    <property type="entry name" value="WD_REPEATS_2"/>
    <property type="match status" value="5"/>
</dbReference>
<feature type="repeat" description="WD" evidence="8">
    <location>
        <begin position="366"/>
        <end position="407"/>
    </location>
</feature>
<sequence>MKKAKCENGDTINSVVDYYLTRRNYSSLVNFVNTFNDEYSKESRKLLFSVFIHYCIELIESGFTAAARKVFVKFNQLFTEKVSHKPLIDTLALCISNQCLDQRLKSVKKAKCSISVDEKYVQHFLHFLENLNNFTLHRIISNCIDFIIIESSITAMDSDTSCLIPQLSPRDVKPSVSNFCMKQKLEDIIRKLKEDSPTVSCVCLCSVENANPTCVSVNPDLRYLATGFESSDIHLWSLTAEPVFKNDFHIDNSSSLRLSIPKQSKNLPEENMSVLNSQKCLLRGHSDTVYQMCFVPDSELLLSCSEDTTVRSWNINLGTNSRIYYGHDYPIWCIDASRFGFYFVTGSKDTTARLWSVERSYPLRIYAGHTMDVDCVKFHPNCNYIATGSHDKTIRLWSVNEAKMVRIFRGHNGNVHALAFTPDGKQIISAGEDCKIRLWDISSGALINEFRAHTDTIYSIDINQDQSILTSCGLDRALKLWDFDRILKMESEFKEKSESKIDISFDNSVTFQPLIAYHTQYSLLLSQFMPHNLLIAFGAK</sequence>
<evidence type="ECO:0000256" key="8">
    <source>
        <dbReference type="PROSITE-ProRule" id="PRU00221"/>
    </source>
</evidence>
<feature type="repeat" description="WD" evidence="8">
    <location>
        <begin position="324"/>
        <end position="365"/>
    </location>
</feature>
<dbReference type="InterPro" id="IPR015943">
    <property type="entry name" value="WD40/YVTN_repeat-like_dom_sf"/>
</dbReference>
<dbReference type="SUPFAM" id="SSF50978">
    <property type="entry name" value="WD40 repeat-like"/>
    <property type="match status" value="1"/>
</dbReference>
<evidence type="ECO:0000256" key="6">
    <source>
        <dbReference type="ARBA" id="ARBA00023163"/>
    </source>
</evidence>
<dbReference type="InterPro" id="IPR007582">
    <property type="entry name" value="TFIID_NTD2"/>
</dbReference>
<evidence type="ECO:0000259" key="9">
    <source>
        <dbReference type="Pfam" id="PF04494"/>
    </source>
</evidence>
<comment type="subcellular location">
    <subcellularLocation>
        <location evidence="1">Nucleus</location>
    </subcellularLocation>
</comment>
<name>A0A443R6Z6_9ACAR</name>
<dbReference type="GO" id="GO:0005669">
    <property type="term" value="C:transcription factor TFIID complex"/>
    <property type="evidence" value="ECO:0007669"/>
    <property type="project" value="TreeGrafter"/>
</dbReference>
<evidence type="ECO:0000256" key="5">
    <source>
        <dbReference type="ARBA" id="ARBA00023015"/>
    </source>
</evidence>
<gene>
    <name evidence="10" type="ORF">B4U79_14361</name>
</gene>
<comment type="similarity">
    <text evidence="2">Belongs to the WD repeat TAF5 family.</text>
</comment>
<evidence type="ECO:0000256" key="4">
    <source>
        <dbReference type="ARBA" id="ARBA00022737"/>
    </source>
</evidence>
<dbReference type="Pfam" id="PF00400">
    <property type="entry name" value="WD40"/>
    <property type="match status" value="6"/>
</dbReference>
<dbReference type="InterPro" id="IPR001680">
    <property type="entry name" value="WD40_rpt"/>
</dbReference>
<dbReference type="PRINTS" id="PR00320">
    <property type="entry name" value="GPROTEINBRPT"/>
</dbReference>
<dbReference type="InterPro" id="IPR036322">
    <property type="entry name" value="WD40_repeat_dom_sf"/>
</dbReference>
<dbReference type="STRING" id="1965070.A0A443R6Z6"/>
<dbReference type="SMART" id="SM00320">
    <property type="entry name" value="WD40"/>
    <property type="match status" value="6"/>
</dbReference>
<dbReference type="GO" id="GO:0006367">
    <property type="term" value="P:transcription initiation at RNA polymerase II promoter"/>
    <property type="evidence" value="ECO:0007669"/>
    <property type="project" value="TreeGrafter"/>
</dbReference>
<keyword evidence="7" id="KW-0539">Nucleus</keyword>
<dbReference type="PANTHER" id="PTHR19879:SF1">
    <property type="entry name" value="CANNONBALL-RELATED"/>
    <property type="match status" value="1"/>
</dbReference>
<dbReference type="SUPFAM" id="SSF160897">
    <property type="entry name" value="Taf5 N-terminal domain-like"/>
    <property type="match status" value="1"/>
</dbReference>
<dbReference type="PANTHER" id="PTHR19879">
    <property type="entry name" value="TRANSCRIPTION INITIATION FACTOR TFIID"/>
    <property type="match status" value="1"/>
</dbReference>
<dbReference type="Pfam" id="PF04494">
    <property type="entry name" value="TFIID_NTD2"/>
    <property type="match status" value="1"/>
</dbReference>
<dbReference type="GO" id="GO:0016251">
    <property type="term" value="F:RNA polymerase II general transcription initiation factor activity"/>
    <property type="evidence" value="ECO:0007669"/>
    <property type="project" value="TreeGrafter"/>
</dbReference>
<feature type="repeat" description="WD" evidence="8">
    <location>
        <begin position="450"/>
        <end position="484"/>
    </location>
</feature>
<dbReference type="Gene3D" id="1.25.40.500">
    <property type="entry name" value="TFIID subunit TAF5, NTD2 domain"/>
    <property type="match status" value="1"/>
</dbReference>
<evidence type="ECO:0000256" key="7">
    <source>
        <dbReference type="ARBA" id="ARBA00023242"/>
    </source>
</evidence>
<keyword evidence="3 8" id="KW-0853">WD repeat</keyword>
<dbReference type="InterPro" id="IPR037264">
    <property type="entry name" value="TFIID_NTD2_sf"/>
</dbReference>
<evidence type="ECO:0000313" key="11">
    <source>
        <dbReference type="Proteomes" id="UP000285301"/>
    </source>
</evidence>
<comment type="caution">
    <text evidence="10">The sequence shown here is derived from an EMBL/GenBank/DDBJ whole genome shotgun (WGS) entry which is preliminary data.</text>
</comment>
<dbReference type="OrthoDB" id="10266330at2759"/>
<dbReference type="PROSITE" id="PS50294">
    <property type="entry name" value="WD_REPEATS_REGION"/>
    <property type="match status" value="5"/>
</dbReference>
<dbReference type="EMBL" id="NCKU01001870">
    <property type="protein sequence ID" value="RWS11043.1"/>
    <property type="molecule type" value="Genomic_DNA"/>
</dbReference>
<dbReference type="InterPro" id="IPR019775">
    <property type="entry name" value="WD40_repeat_CS"/>
</dbReference>
<dbReference type="CDD" id="cd00200">
    <property type="entry name" value="WD40"/>
    <property type="match status" value="1"/>
</dbReference>
<dbReference type="InterPro" id="IPR020472">
    <property type="entry name" value="WD40_PAC1"/>
</dbReference>
<dbReference type="Gene3D" id="2.130.10.10">
    <property type="entry name" value="YVTN repeat-like/Quinoprotein amine dehydrogenase"/>
    <property type="match status" value="2"/>
</dbReference>
<dbReference type="Proteomes" id="UP000285301">
    <property type="component" value="Unassembled WGS sequence"/>
</dbReference>
<reference evidence="10 11" key="1">
    <citation type="journal article" date="2018" name="Gigascience">
        <title>Genomes of trombidid mites reveal novel predicted allergens and laterally-transferred genes associated with secondary metabolism.</title>
        <authorList>
            <person name="Dong X."/>
            <person name="Chaisiri K."/>
            <person name="Xia D."/>
            <person name="Armstrong S.D."/>
            <person name="Fang Y."/>
            <person name="Donnelly M.J."/>
            <person name="Kadowaki T."/>
            <person name="McGarry J.W."/>
            <person name="Darby A.C."/>
            <person name="Makepeace B.L."/>
        </authorList>
    </citation>
    <scope>NUCLEOTIDE SEQUENCE [LARGE SCALE GENOMIC DNA]</scope>
    <source>
        <strain evidence="10">UoL-WK</strain>
    </source>
</reference>
<feature type="repeat" description="WD" evidence="8">
    <location>
        <begin position="408"/>
        <end position="449"/>
    </location>
</feature>
<dbReference type="AlphaFoldDB" id="A0A443R6Z6"/>
<organism evidence="10 11">
    <name type="scientific">Dinothrombium tinctorium</name>
    <dbReference type="NCBI Taxonomy" id="1965070"/>
    <lineage>
        <taxon>Eukaryota</taxon>
        <taxon>Metazoa</taxon>
        <taxon>Ecdysozoa</taxon>
        <taxon>Arthropoda</taxon>
        <taxon>Chelicerata</taxon>
        <taxon>Arachnida</taxon>
        <taxon>Acari</taxon>
        <taxon>Acariformes</taxon>
        <taxon>Trombidiformes</taxon>
        <taxon>Prostigmata</taxon>
        <taxon>Anystina</taxon>
        <taxon>Parasitengona</taxon>
        <taxon>Trombidioidea</taxon>
        <taxon>Trombidiidae</taxon>
        <taxon>Dinothrombium</taxon>
    </lineage>
</organism>
<evidence type="ECO:0000256" key="1">
    <source>
        <dbReference type="ARBA" id="ARBA00004123"/>
    </source>
</evidence>
<evidence type="ECO:0000256" key="3">
    <source>
        <dbReference type="ARBA" id="ARBA00022574"/>
    </source>
</evidence>
<feature type="repeat" description="WD" evidence="8">
    <location>
        <begin position="282"/>
        <end position="323"/>
    </location>
</feature>
<dbReference type="PROSITE" id="PS00678">
    <property type="entry name" value="WD_REPEATS_1"/>
    <property type="match status" value="3"/>
</dbReference>
<evidence type="ECO:0000256" key="2">
    <source>
        <dbReference type="ARBA" id="ARBA00009435"/>
    </source>
</evidence>